<feature type="region of interest" description="Disordered" evidence="2">
    <location>
        <begin position="585"/>
        <end position="619"/>
    </location>
</feature>
<feature type="coiled-coil region" evidence="1">
    <location>
        <begin position="125"/>
        <end position="171"/>
    </location>
</feature>
<evidence type="ECO:0000256" key="3">
    <source>
        <dbReference type="SAM" id="SignalP"/>
    </source>
</evidence>
<evidence type="ECO:0000256" key="2">
    <source>
        <dbReference type="SAM" id="MobiDB-lite"/>
    </source>
</evidence>
<protein>
    <submittedName>
        <fullName evidence="4">Uncharacterized protein</fullName>
    </submittedName>
</protein>
<dbReference type="EMBL" id="HBGN01001057">
    <property type="protein sequence ID" value="CAD9314271.1"/>
    <property type="molecule type" value="Transcribed_RNA"/>
</dbReference>
<gene>
    <name evidence="4" type="ORF">DBRI1063_LOCUS677</name>
</gene>
<dbReference type="AlphaFoldDB" id="A0A6U3WTW2"/>
<keyword evidence="3" id="KW-0732">Signal</keyword>
<organism evidence="4">
    <name type="scientific">Ditylum brightwellii</name>
    <dbReference type="NCBI Taxonomy" id="49249"/>
    <lineage>
        <taxon>Eukaryota</taxon>
        <taxon>Sar</taxon>
        <taxon>Stramenopiles</taxon>
        <taxon>Ochrophyta</taxon>
        <taxon>Bacillariophyta</taxon>
        <taxon>Mediophyceae</taxon>
        <taxon>Lithodesmiophycidae</taxon>
        <taxon>Lithodesmiales</taxon>
        <taxon>Lithodesmiaceae</taxon>
        <taxon>Ditylum</taxon>
    </lineage>
</organism>
<evidence type="ECO:0000256" key="1">
    <source>
        <dbReference type="SAM" id="Coils"/>
    </source>
</evidence>
<reference evidence="4" key="1">
    <citation type="submission" date="2021-01" db="EMBL/GenBank/DDBJ databases">
        <authorList>
            <person name="Corre E."/>
            <person name="Pelletier E."/>
            <person name="Niang G."/>
            <person name="Scheremetjew M."/>
            <person name="Finn R."/>
            <person name="Kale V."/>
            <person name="Holt S."/>
            <person name="Cochrane G."/>
            <person name="Meng A."/>
            <person name="Brown T."/>
            <person name="Cohen L."/>
        </authorList>
    </citation>
    <scope>NUCLEOTIDE SEQUENCE</scope>
    <source>
        <strain evidence="4">Pop2</strain>
    </source>
</reference>
<keyword evidence="1" id="KW-0175">Coiled coil</keyword>
<sequence length="668" mass="72597">MITTPPKQSILSILVVATFLLATLPSKSLAFSTHTTKIQRQSPSLVTKRYITTKIYSTPTDDDDDDDDDDGYFPLDDGGDGDFIFSAPSLGINIGAELGPLTPEEAAAIKAEASAMIEDTFAQRLEEIEDVKRAANRRFEEDKRNFAFESERRAEKATEDLMKKIDRMSNDFLDKNEALRMGTKMAARADQESAIRGEGVDVGSWGRLSDGREVLTAAGGAVGGAALLLGSVDSAVQEAEKKRKEKVKEQEKDATGKGGVMMDVEDDMKVFDDVENRILIIADDQKDKSTKKLLDRFESLISEAFKSNIILNRMSPSSNIPIGGLNAQTVIIVATALNDKSSSESILGRLLKRTAQPGGKFGIPPSHIVCISTLGTERTETFPYSMQNLMGGKLDKRRDIEESIVRIVRGRNPGVQVPLDYTIFKIGDVTEDAKSKKEPFMIRPGDCLDGTVGVEAAAQTLMQAVAFQPAARNATLSVVGGLEDGEDAVTDEMWDDSFLRLDGPELLRIESLASSGDGNINLIFDELSEYIREWSAMFEGGAKGTGLTTPVTVSESTLQPSASERVVARSGVKISFKSTNTGAAYMSADEERAAERERSGGASSSTPSKKKPKKEGGVEVLVEKTMSGELRVRARRCDMADDTILKELSEGVILKKLEKGVNVWMGQQ</sequence>
<feature type="chain" id="PRO_5030160240" evidence="3">
    <location>
        <begin position="31"/>
        <end position="668"/>
    </location>
</feature>
<accession>A0A6U3WTW2</accession>
<feature type="compositionally biased region" description="Basic and acidic residues" evidence="2">
    <location>
        <begin position="589"/>
        <end position="599"/>
    </location>
</feature>
<name>A0A6U3WTW2_9STRA</name>
<proteinExistence type="predicted"/>
<evidence type="ECO:0000313" key="4">
    <source>
        <dbReference type="EMBL" id="CAD9314271.1"/>
    </source>
</evidence>
<feature type="signal peptide" evidence="3">
    <location>
        <begin position="1"/>
        <end position="30"/>
    </location>
</feature>